<organism evidence="1 2">
    <name type="scientific">Mycena chlorophos</name>
    <name type="common">Agaric fungus</name>
    <name type="synonym">Agaricus chlorophos</name>
    <dbReference type="NCBI Taxonomy" id="658473"/>
    <lineage>
        <taxon>Eukaryota</taxon>
        <taxon>Fungi</taxon>
        <taxon>Dikarya</taxon>
        <taxon>Basidiomycota</taxon>
        <taxon>Agaricomycotina</taxon>
        <taxon>Agaricomycetes</taxon>
        <taxon>Agaricomycetidae</taxon>
        <taxon>Agaricales</taxon>
        <taxon>Marasmiineae</taxon>
        <taxon>Mycenaceae</taxon>
        <taxon>Mycena</taxon>
    </lineage>
</organism>
<accession>A0ABQ0LAK7</accession>
<evidence type="ECO:0000313" key="1">
    <source>
        <dbReference type="EMBL" id="GAT48106.1"/>
    </source>
</evidence>
<proteinExistence type="predicted"/>
<gene>
    <name evidence="1" type="ORF">MCHLO_05539</name>
</gene>
<protein>
    <submittedName>
        <fullName evidence="1">Uncharacterized protein</fullName>
    </submittedName>
</protein>
<keyword evidence="2" id="KW-1185">Reference proteome</keyword>
<dbReference type="Proteomes" id="UP000815677">
    <property type="component" value="Unassembled WGS sequence"/>
</dbReference>
<dbReference type="EMBL" id="DF844265">
    <property type="protein sequence ID" value="GAT48106.1"/>
    <property type="molecule type" value="Genomic_DNA"/>
</dbReference>
<name>A0ABQ0LAK7_MYCCL</name>
<evidence type="ECO:0000313" key="2">
    <source>
        <dbReference type="Proteomes" id="UP000815677"/>
    </source>
</evidence>
<reference evidence="1" key="1">
    <citation type="submission" date="2014-09" db="EMBL/GenBank/DDBJ databases">
        <title>Genome sequence of the luminous mushroom Mycena chlorophos for searching fungal bioluminescence genes.</title>
        <authorList>
            <person name="Tanaka Y."/>
            <person name="Kasuga D."/>
            <person name="Oba Y."/>
            <person name="Hase S."/>
            <person name="Sato K."/>
            <person name="Oba Y."/>
            <person name="Sakakibara Y."/>
        </authorList>
    </citation>
    <scope>NUCLEOTIDE SEQUENCE</scope>
</reference>
<sequence length="153" mass="17142">MILRHMFEEGIVATGLRADAIAMLDKPDLPTGTALGLRFRDNAQAPPGPAAPISSTFGEFYTFALEWIPGRNDLQIIRDRVFVSLAAGGYKSDQWIMVHMRCYYAQGCSLWGSLNDLAWEMASWDDECPFESRSEEIRIDVEKIVEACGEAYV</sequence>